<comment type="cofactor">
    <cofactor evidence="1">
        <name>Zn(2+)</name>
        <dbReference type="ChEBI" id="CHEBI:29105"/>
    </cofactor>
</comment>
<dbReference type="InterPro" id="IPR010316">
    <property type="entry name" value="AlkA_N"/>
</dbReference>
<organism evidence="13 14">
    <name type="scientific">Sulfidibacter corallicola</name>
    <dbReference type="NCBI Taxonomy" id="2818388"/>
    <lineage>
        <taxon>Bacteria</taxon>
        <taxon>Pseudomonadati</taxon>
        <taxon>Acidobacteriota</taxon>
        <taxon>Holophagae</taxon>
        <taxon>Acanthopleuribacterales</taxon>
        <taxon>Acanthopleuribacteraceae</taxon>
        <taxon>Sulfidibacter</taxon>
    </lineage>
</organism>
<keyword evidence="14" id="KW-1185">Reference proteome</keyword>
<dbReference type="PANTHER" id="PTHR43003">
    <property type="entry name" value="DNA-3-METHYLADENINE GLYCOSYLASE"/>
    <property type="match status" value="1"/>
</dbReference>
<dbReference type="GO" id="GO:0008270">
    <property type="term" value="F:zinc ion binding"/>
    <property type="evidence" value="ECO:0007669"/>
    <property type="project" value="InterPro"/>
</dbReference>
<dbReference type="Pfam" id="PF06029">
    <property type="entry name" value="AlkA_N"/>
    <property type="match status" value="1"/>
</dbReference>
<dbReference type="SMART" id="SM00342">
    <property type="entry name" value="HTH_ARAC"/>
    <property type="match status" value="1"/>
</dbReference>
<evidence type="ECO:0000313" key="14">
    <source>
        <dbReference type="Proteomes" id="UP000663929"/>
    </source>
</evidence>
<evidence type="ECO:0000256" key="8">
    <source>
        <dbReference type="ARBA" id="ARBA00023125"/>
    </source>
</evidence>
<dbReference type="FunFam" id="3.40.10.10:FF:000001">
    <property type="entry name" value="DNA-3-methyladenine glycosylase 2"/>
    <property type="match status" value="1"/>
</dbReference>
<dbReference type="SUPFAM" id="SSF48150">
    <property type="entry name" value="DNA-glycosylase"/>
    <property type="match status" value="1"/>
</dbReference>
<keyword evidence="8" id="KW-0238">DNA-binding</keyword>
<keyword evidence="3" id="KW-0808">Transferase</keyword>
<accession>A0A8A4TJ48</accession>
<evidence type="ECO:0000256" key="1">
    <source>
        <dbReference type="ARBA" id="ARBA00001947"/>
    </source>
</evidence>
<dbReference type="Proteomes" id="UP000663929">
    <property type="component" value="Chromosome"/>
</dbReference>
<dbReference type="SUPFAM" id="SSF46689">
    <property type="entry name" value="Homeodomain-like"/>
    <property type="match status" value="2"/>
</dbReference>
<dbReference type="AlphaFoldDB" id="A0A8A4TJ48"/>
<protein>
    <submittedName>
        <fullName evidence="13">DNA-3-methyladenine glycosylase 2 family protein</fullName>
    </submittedName>
</protein>
<reference evidence="13" key="1">
    <citation type="submission" date="2021-03" db="EMBL/GenBank/DDBJ databases">
        <title>Acanthopleuribacteraceae sp. M133.</title>
        <authorList>
            <person name="Wang G."/>
        </authorList>
    </citation>
    <scope>NUCLEOTIDE SEQUENCE</scope>
    <source>
        <strain evidence="13">M133</strain>
    </source>
</reference>
<dbReference type="InterPro" id="IPR004026">
    <property type="entry name" value="Ada_DNA_repair_Zn-bd"/>
</dbReference>
<sequence>MLSAETCRKARKSRDPRFDGKFFIAVKTTGIYCRSICPVMSPKEENVRYYPSAVEAAQAGFRPCLRCRPDSAPGSPVWNGVNTTLERAIRMIHSGSLQDQPVPAVAARLGVSDRYLRRLFQKHLGVSPKTFALYHQCLFAKQLLHQTHLPIHQIALASGFNSVRRFNDCFQNQLALTPTQVRRSGAVRSQELRLHLSYRPPYDWTHMRNFLQARAIPEMEWLDERSYGRTFSWSGCHGHFTAEWARAEHKFLVTIECDDLSHFKPIVLNIRRLLDLDVDIQSVEDDLQQVFGDSQPVRKGLRLPGCWNMFEAGVCAILSQQATVPAAANPVANLVRELGRSLGDRRWFPAPEAIAESDLAFLSIPNARRRTLQDFARHFRNHANPDDPQTWSILRGIGPGTVKVAQMRGTSHPDVFLDGDLGVARGMAQLDQPLEPHAASPWQSYLTLQLWSLQ</sequence>
<dbReference type="RefSeq" id="WP_237378478.1">
    <property type="nucleotide sequence ID" value="NZ_CP071793.1"/>
</dbReference>
<dbReference type="Pfam" id="PF02805">
    <property type="entry name" value="Ada_Zn_binding"/>
    <property type="match status" value="1"/>
</dbReference>
<keyword evidence="10" id="KW-0804">Transcription</keyword>
<evidence type="ECO:0000256" key="4">
    <source>
        <dbReference type="ARBA" id="ARBA00022723"/>
    </source>
</evidence>
<dbReference type="GO" id="GO:0008168">
    <property type="term" value="F:methyltransferase activity"/>
    <property type="evidence" value="ECO:0007669"/>
    <property type="project" value="UniProtKB-KW"/>
</dbReference>
<dbReference type="Gene3D" id="3.30.310.20">
    <property type="entry name" value="DNA-3-methyladenine glycosylase AlkA, N-terminal domain"/>
    <property type="match status" value="1"/>
</dbReference>
<dbReference type="GO" id="GO:0032259">
    <property type="term" value="P:methylation"/>
    <property type="evidence" value="ECO:0007669"/>
    <property type="project" value="UniProtKB-KW"/>
</dbReference>
<dbReference type="GO" id="GO:0032993">
    <property type="term" value="C:protein-DNA complex"/>
    <property type="evidence" value="ECO:0007669"/>
    <property type="project" value="TreeGrafter"/>
</dbReference>
<dbReference type="SUPFAM" id="SSF55945">
    <property type="entry name" value="TATA-box binding protein-like"/>
    <property type="match status" value="1"/>
</dbReference>
<dbReference type="SMART" id="SM01009">
    <property type="entry name" value="AlkA_N"/>
    <property type="match status" value="1"/>
</dbReference>
<dbReference type="GO" id="GO:0006307">
    <property type="term" value="P:DNA alkylation repair"/>
    <property type="evidence" value="ECO:0007669"/>
    <property type="project" value="TreeGrafter"/>
</dbReference>
<dbReference type="EMBL" id="CP071793">
    <property type="protein sequence ID" value="QTD48828.1"/>
    <property type="molecule type" value="Genomic_DNA"/>
</dbReference>
<keyword evidence="11" id="KW-0234">DNA repair</keyword>
<keyword evidence="9" id="KW-0010">Activator</keyword>
<evidence type="ECO:0000256" key="6">
    <source>
        <dbReference type="ARBA" id="ARBA00022833"/>
    </source>
</evidence>
<dbReference type="InterPro" id="IPR037046">
    <property type="entry name" value="AlkA_N_sf"/>
</dbReference>
<dbReference type="InterPro" id="IPR035451">
    <property type="entry name" value="Ada-like_dom_sf"/>
</dbReference>
<gene>
    <name evidence="13" type="ORF">J3U87_24870</name>
</gene>
<dbReference type="GO" id="GO:0006285">
    <property type="term" value="P:base-excision repair, AP site formation"/>
    <property type="evidence" value="ECO:0007669"/>
    <property type="project" value="TreeGrafter"/>
</dbReference>
<dbReference type="SUPFAM" id="SSF57884">
    <property type="entry name" value="Ada DNA repair protein, N-terminal domain (N-Ada 10)"/>
    <property type="match status" value="1"/>
</dbReference>
<evidence type="ECO:0000256" key="11">
    <source>
        <dbReference type="ARBA" id="ARBA00023204"/>
    </source>
</evidence>
<evidence type="ECO:0000259" key="12">
    <source>
        <dbReference type="PROSITE" id="PS01124"/>
    </source>
</evidence>
<evidence type="ECO:0000256" key="7">
    <source>
        <dbReference type="ARBA" id="ARBA00023015"/>
    </source>
</evidence>
<keyword evidence="4" id="KW-0479">Metal-binding</keyword>
<dbReference type="PANTHER" id="PTHR43003:SF13">
    <property type="entry name" value="DNA-3-METHYLADENINE GLYCOSYLASE 2"/>
    <property type="match status" value="1"/>
</dbReference>
<dbReference type="InterPro" id="IPR011257">
    <property type="entry name" value="DNA_glycosylase"/>
</dbReference>
<dbReference type="KEGG" id="scor:J3U87_24870"/>
<evidence type="ECO:0000256" key="9">
    <source>
        <dbReference type="ARBA" id="ARBA00023159"/>
    </source>
</evidence>
<dbReference type="GO" id="GO:0008725">
    <property type="term" value="F:DNA-3-methyladenine glycosylase activity"/>
    <property type="evidence" value="ECO:0007669"/>
    <property type="project" value="TreeGrafter"/>
</dbReference>
<dbReference type="Pfam" id="PF12833">
    <property type="entry name" value="HTH_18"/>
    <property type="match status" value="1"/>
</dbReference>
<evidence type="ECO:0000256" key="5">
    <source>
        <dbReference type="ARBA" id="ARBA00022763"/>
    </source>
</evidence>
<dbReference type="Gene3D" id="1.10.340.30">
    <property type="entry name" value="Hypothetical protein, domain 2"/>
    <property type="match status" value="1"/>
</dbReference>
<dbReference type="Gene3D" id="1.10.10.60">
    <property type="entry name" value="Homeodomain-like"/>
    <property type="match status" value="2"/>
</dbReference>
<dbReference type="GO" id="GO:0043916">
    <property type="term" value="F:DNA-7-methylguanine glycosylase activity"/>
    <property type="evidence" value="ECO:0007669"/>
    <property type="project" value="TreeGrafter"/>
</dbReference>
<feature type="domain" description="HTH araC/xylS-type" evidence="12">
    <location>
        <begin position="86"/>
        <end position="184"/>
    </location>
</feature>
<dbReference type="InterPro" id="IPR051912">
    <property type="entry name" value="Alkylbase_DNA_Glycosylase/TA"/>
</dbReference>
<dbReference type="GO" id="GO:0043565">
    <property type="term" value="F:sequence-specific DNA binding"/>
    <property type="evidence" value="ECO:0007669"/>
    <property type="project" value="InterPro"/>
</dbReference>
<dbReference type="Gene3D" id="3.40.10.10">
    <property type="entry name" value="DNA Methylphosphotriester Repair Domain"/>
    <property type="match status" value="1"/>
</dbReference>
<dbReference type="GO" id="GO:0003700">
    <property type="term" value="F:DNA-binding transcription factor activity"/>
    <property type="evidence" value="ECO:0007669"/>
    <property type="project" value="InterPro"/>
</dbReference>
<dbReference type="InterPro" id="IPR018060">
    <property type="entry name" value="HTH_AraC"/>
</dbReference>
<dbReference type="InterPro" id="IPR009057">
    <property type="entry name" value="Homeodomain-like_sf"/>
</dbReference>
<dbReference type="PROSITE" id="PS01124">
    <property type="entry name" value="HTH_ARAC_FAMILY_2"/>
    <property type="match status" value="1"/>
</dbReference>
<evidence type="ECO:0000256" key="10">
    <source>
        <dbReference type="ARBA" id="ARBA00023163"/>
    </source>
</evidence>
<keyword evidence="5" id="KW-0227">DNA damage</keyword>
<keyword evidence="7" id="KW-0805">Transcription regulation</keyword>
<keyword evidence="6" id="KW-0862">Zinc</keyword>
<dbReference type="GO" id="GO:0032131">
    <property type="term" value="F:alkylated DNA binding"/>
    <property type="evidence" value="ECO:0007669"/>
    <property type="project" value="TreeGrafter"/>
</dbReference>
<evidence type="ECO:0000256" key="3">
    <source>
        <dbReference type="ARBA" id="ARBA00022679"/>
    </source>
</evidence>
<evidence type="ECO:0000313" key="13">
    <source>
        <dbReference type="EMBL" id="QTD48828.1"/>
    </source>
</evidence>
<dbReference type="GO" id="GO:0005737">
    <property type="term" value="C:cytoplasm"/>
    <property type="evidence" value="ECO:0007669"/>
    <property type="project" value="TreeGrafter"/>
</dbReference>
<evidence type="ECO:0000256" key="2">
    <source>
        <dbReference type="ARBA" id="ARBA00022603"/>
    </source>
</evidence>
<name>A0A8A4TJ48_SULCO</name>
<keyword evidence="2" id="KW-0489">Methyltransferase</keyword>
<proteinExistence type="predicted"/>